<dbReference type="GO" id="GO:0005886">
    <property type="term" value="C:plasma membrane"/>
    <property type="evidence" value="ECO:0007669"/>
    <property type="project" value="TreeGrafter"/>
</dbReference>
<comment type="caution">
    <text evidence="2">The sequence shown here is derived from an EMBL/GenBank/DDBJ whole genome shotgun (WGS) entry which is preliminary data.</text>
</comment>
<dbReference type="PANTHER" id="PTHR32063:SF0">
    <property type="entry name" value="SWARMING MOTILITY PROTEIN SWRC"/>
    <property type="match status" value="1"/>
</dbReference>
<dbReference type="Proteomes" id="UP000886744">
    <property type="component" value="Unassembled WGS sequence"/>
</dbReference>
<name>A0A9D1J708_9BACT</name>
<dbReference type="SUPFAM" id="SSF82693">
    <property type="entry name" value="Multidrug efflux transporter AcrB pore domain, PN1, PN2, PC1 and PC2 subdomains"/>
    <property type="match status" value="2"/>
</dbReference>
<dbReference type="SUPFAM" id="SSF82714">
    <property type="entry name" value="Multidrug efflux transporter AcrB TolC docking domain, DN and DC subdomains"/>
    <property type="match status" value="2"/>
</dbReference>
<dbReference type="Gene3D" id="3.30.2090.10">
    <property type="entry name" value="Multidrug efflux transporter AcrB TolC docking domain, DN and DC subdomains"/>
    <property type="match status" value="2"/>
</dbReference>
<keyword evidence="1" id="KW-0472">Membrane</keyword>
<evidence type="ECO:0000256" key="1">
    <source>
        <dbReference type="SAM" id="Phobius"/>
    </source>
</evidence>
<organism evidence="2 3">
    <name type="scientific">Candidatus Coprenecus avistercoris</name>
    <dbReference type="NCBI Taxonomy" id="2840730"/>
    <lineage>
        <taxon>Bacteria</taxon>
        <taxon>Pseudomonadati</taxon>
        <taxon>Bacteroidota</taxon>
        <taxon>Bacteroidia</taxon>
        <taxon>Bacteroidales</taxon>
        <taxon>Rikenellaceae</taxon>
        <taxon>Rikenellaceae incertae sedis</taxon>
        <taxon>Candidatus Coprenecus</taxon>
    </lineage>
</organism>
<dbReference type="EMBL" id="DVHI01000051">
    <property type="protein sequence ID" value="HIR62664.1"/>
    <property type="molecule type" value="Genomic_DNA"/>
</dbReference>
<keyword evidence="1" id="KW-0812">Transmembrane</keyword>
<feature type="transmembrane region" description="Helical" evidence="1">
    <location>
        <begin position="943"/>
        <end position="962"/>
    </location>
</feature>
<dbReference type="SUPFAM" id="SSF82866">
    <property type="entry name" value="Multidrug efflux transporter AcrB transmembrane domain"/>
    <property type="match status" value="2"/>
</dbReference>
<evidence type="ECO:0000313" key="3">
    <source>
        <dbReference type="Proteomes" id="UP000886744"/>
    </source>
</evidence>
<dbReference type="Gene3D" id="3.30.70.1430">
    <property type="entry name" value="Multidrug efflux transporter AcrB pore domain"/>
    <property type="match status" value="2"/>
</dbReference>
<dbReference type="InterPro" id="IPR027463">
    <property type="entry name" value="AcrB_DN_DC_subdom"/>
</dbReference>
<feature type="transmembrane region" description="Helical" evidence="1">
    <location>
        <begin position="381"/>
        <end position="405"/>
    </location>
</feature>
<feature type="transmembrane region" description="Helical" evidence="1">
    <location>
        <begin position="332"/>
        <end position="348"/>
    </location>
</feature>
<gene>
    <name evidence="2" type="ORF">IAC94_03960</name>
</gene>
<dbReference type="AlphaFoldDB" id="A0A9D1J708"/>
<feature type="transmembrane region" description="Helical" evidence="1">
    <location>
        <begin position="870"/>
        <end position="889"/>
    </location>
</feature>
<feature type="transmembrane region" description="Helical" evidence="1">
    <location>
        <begin position="895"/>
        <end position="915"/>
    </location>
</feature>
<dbReference type="Gene3D" id="3.30.70.1440">
    <property type="entry name" value="Multidrug efflux transporter AcrB pore domain"/>
    <property type="match status" value="1"/>
</dbReference>
<protein>
    <submittedName>
        <fullName evidence="2">Efflux RND transporter permease subunit</fullName>
    </submittedName>
</protein>
<dbReference type="PANTHER" id="PTHR32063">
    <property type="match status" value="1"/>
</dbReference>
<dbReference type="InterPro" id="IPR001036">
    <property type="entry name" value="Acrflvin-R"/>
</dbReference>
<keyword evidence="1" id="KW-1133">Transmembrane helix</keyword>
<feature type="transmembrane region" description="Helical" evidence="1">
    <location>
        <begin position="355"/>
        <end position="375"/>
    </location>
</feature>
<reference evidence="2" key="2">
    <citation type="journal article" date="2021" name="PeerJ">
        <title>Extensive microbial diversity within the chicken gut microbiome revealed by metagenomics and culture.</title>
        <authorList>
            <person name="Gilroy R."/>
            <person name="Ravi A."/>
            <person name="Getino M."/>
            <person name="Pursley I."/>
            <person name="Horton D.L."/>
            <person name="Alikhan N.F."/>
            <person name="Baker D."/>
            <person name="Gharbi K."/>
            <person name="Hall N."/>
            <person name="Watson M."/>
            <person name="Adriaenssens E.M."/>
            <person name="Foster-Nyarko E."/>
            <person name="Jarju S."/>
            <person name="Secka A."/>
            <person name="Antonio M."/>
            <person name="Oren A."/>
            <person name="Chaudhuri R.R."/>
            <person name="La Ragione R."/>
            <person name="Hildebrand F."/>
            <person name="Pallen M.J."/>
        </authorList>
    </citation>
    <scope>NUCLEOTIDE SEQUENCE</scope>
    <source>
        <strain evidence="2">ChiHjej13B12-12457</strain>
    </source>
</reference>
<reference evidence="2" key="1">
    <citation type="submission" date="2020-10" db="EMBL/GenBank/DDBJ databases">
        <authorList>
            <person name="Gilroy R."/>
        </authorList>
    </citation>
    <scope>NUCLEOTIDE SEQUENCE</scope>
    <source>
        <strain evidence="2">ChiHjej13B12-12457</strain>
    </source>
</reference>
<feature type="transmembrane region" description="Helical" evidence="1">
    <location>
        <begin position="426"/>
        <end position="447"/>
    </location>
</feature>
<dbReference type="Gene3D" id="3.30.70.1320">
    <property type="entry name" value="Multidrug efflux transporter AcrB pore domain like"/>
    <property type="match status" value="1"/>
</dbReference>
<feature type="transmembrane region" description="Helical" evidence="1">
    <location>
        <begin position="844"/>
        <end position="863"/>
    </location>
</feature>
<proteinExistence type="predicted"/>
<feature type="transmembrane region" description="Helical" evidence="1">
    <location>
        <begin position="974"/>
        <end position="998"/>
    </location>
</feature>
<dbReference type="GO" id="GO:0042910">
    <property type="term" value="F:xenobiotic transmembrane transporter activity"/>
    <property type="evidence" value="ECO:0007669"/>
    <property type="project" value="TreeGrafter"/>
</dbReference>
<feature type="transmembrane region" description="Helical" evidence="1">
    <location>
        <begin position="522"/>
        <end position="540"/>
    </location>
</feature>
<dbReference type="Pfam" id="PF00873">
    <property type="entry name" value="ACR_tran"/>
    <property type="match status" value="1"/>
</dbReference>
<feature type="transmembrane region" description="Helical" evidence="1">
    <location>
        <begin position="459"/>
        <end position="483"/>
    </location>
</feature>
<accession>A0A9D1J708</accession>
<sequence>MIRKLIKRPVAVSMVLFAVAVLGAVSIKLIPVSLMPDVDIPQITVQVKVEGSSAREMDEYLQPLRRQLMQIPSLTDIRSQSESGVGIIRLSFDYGADIDFIFVEVNERIDRAMSSLPEGAERPKALKSSATDIPAFFVNMTVRDTSRTMELSRLASSVISKRIEQIPEVAMVDLSGLVFPEILIIPDIDRLTAIGVTPERLSEAIEANNIRLGNLSIRDGQYHWNIRFNSEINSKDDIENIRLNIGGRVYRFSELAEVIEQPASEDCLIRSDGSRAVSMAIIKQSDARMNTLQDELNDRIEEFRDDYPGVEFTVTRDQTELLRYTIENLEQNLYAGIILASIVILLFMRNFRFSLLIIPTIIVSLLTSMLALFLMGISINIISLAGLILSVGMMVDNSIIVIDNITQRWERGDNLEDAVAIGSGEVFAPMLSSILTNCAVFVPLVFLSGIAGEIFFDQAVAITVGLFSSLLFAVLVVPVYYYAMYRRRGRKVDNKYLARIDRFLELGPSYEKALKWTFRHQGTVLTLMAVSIPLSVLLFMELDKSTFPPVTKSDIILNVDWNRPVTIAENDRRSTALVESVQPHTAQVTQMCGTQQFLMPHTRDMSQSEAQIYFKARTAEGLDSLMNGAAAFLREHYPDASFNFTDAGNLFTLMFSSDGSKLTVQISGRDGRTPEPDRLNSILADIGEAAPDVYISPISWQEQIMLVLDIEKMSLYGISYSDVLSTLRKRTREDNIFSITTGDYSIPVVVGDRDRSPDLLNGSVRNRDGADIPLSSFITEGRSRDLKTIVSGMSGNFYPLELDIPDSEVPGVMATARELSVEDGTWDVAFSGSYFSSRETIRELMMIAVVAILLLYLILAAQFESIIQPLIILSEIVVDIFGALLLLWICGGGINAMSMIGIVVMSGIVINDSILKVDTINRLRKENGYGLLRAIMTGGSRRLNPILMTTLTTVLAMVPFLTRGDMGSDLQYPMSIVMIGGMIVGLIVSIFGIPLIYYRIYRKKSR</sequence>
<dbReference type="PRINTS" id="PR00702">
    <property type="entry name" value="ACRIFLAVINRP"/>
</dbReference>
<dbReference type="Gene3D" id="1.20.1640.10">
    <property type="entry name" value="Multidrug efflux transporter AcrB transmembrane domain"/>
    <property type="match status" value="2"/>
</dbReference>
<evidence type="ECO:0000313" key="2">
    <source>
        <dbReference type="EMBL" id="HIR62664.1"/>
    </source>
</evidence>